<dbReference type="SUPFAM" id="SSF56219">
    <property type="entry name" value="DNase I-like"/>
    <property type="match status" value="1"/>
</dbReference>
<name>A0A1I2C2I8_9ACTN</name>
<evidence type="ECO:0000259" key="1">
    <source>
        <dbReference type="Pfam" id="PF03372"/>
    </source>
</evidence>
<reference evidence="2 3" key="1">
    <citation type="submission" date="2016-10" db="EMBL/GenBank/DDBJ databases">
        <authorList>
            <person name="de Groot N.N."/>
        </authorList>
    </citation>
    <scope>NUCLEOTIDE SEQUENCE [LARGE SCALE GENOMIC DNA]</scope>
    <source>
        <strain evidence="2 3">DSM 43019</strain>
    </source>
</reference>
<dbReference type="AlphaFoldDB" id="A0A1I2C2I8"/>
<gene>
    <name evidence="2" type="ORF">SAMN05421541_102664</name>
</gene>
<dbReference type="RefSeq" id="WP_177319606.1">
    <property type="nucleotide sequence ID" value="NZ_BOMT01000021.1"/>
</dbReference>
<sequence>MRLLTFNTLFRGDVRARLRALGPRLERGGHDVVCLQEVMYRRHASLIRSLTPSLRHAAYTGSVLLKGGLVVLSRWPIVAREHSGYPRTGPARPEFLMRKGAQILTIATGDGDVVVVNTHLSARLDERYTAVLRSEFDHLAERLATIDRATPLAVVGDLNVSRTSSLLTGFLAAAGLRDVLAGDPRPTYRPSPDWPSPTALDHVLVRAVPRAEARLTFQEEVRLDDGRPAYLSDHYAVEAELIW</sequence>
<protein>
    <submittedName>
        <fullName evidence="2">Metal-dependent hydrolase, endonuclease/exonuclease/phosphatase family</fullName>
    </submittedName>
</protein>
<keyword evidence="2" id="KW-0378">Hydrolase</keyword>
<feature type="domain" description="Endonuclease/exonuclease/phosphatase" evidence="1">
    <location>
        <begin position="4"/>
        <end position="234"/>
    </location>
</feature>
<organism evidence="2 3">
    <name type="scientific">Actinoplanes philippinensis</name>
    <dbReference type="NCBI Taxonomy" id="35752"/>
    <lineage>
        <taxon>Bacteria</taxon>
        <taxon>Bacillati</taxon>
        <taxon>Actinomycetota</taxon>
        <taxon>Actinomycetes</taxon>
        <taxon>Micromonosporales</taxon>
        <taxon>Micromonosporaceae</taxon>
        <taxon>Actinoplanes</taxon>
    </lineage>
</organism>
<dbReference type="GO" id="GO:0004767">
    <property type="term" value="F:sphingomyelin phosphodiesterase activity"/>
    <property type="evidence" value="ECO:0007669"/>
    <property type="project" value="InterPro"/>
</dbReference>
<accession>A0A1I2C2I8</accession>
<dbReference type="InterPro" id="IPR038772">
    <property type="entry name" value="Sph/SMPD2-like"/>
</dbReference>
<dbReference type="GO" id="GO:0004527">
    <property type="term" value="F:exonuclease activity"/>
    <property type="evidence" value="ECO:0007669"/>
    <property type="project" value="UniProtKB-KW"/>
</dbReference>
<dbReference type="Pfam" id="PF03372">
    <property type="entry name" value="Exo_endo_phos"/>
    <property type="match status" value="1"/>
</dbReference>
<dbReference type="EMBL" id="FONV01000002">
    <property type="protein sequence ID" value="SFE62378.1"/>
    <property type="molecule type" value="Genomic_DNA"/>
</dbReference>
<dbReference type="InterPro" id="IPR005135">
    <property type="entry name" value="Endo/exonuclease/phosphatase"/>
</dbReference>
<keyword evidence="2" id="KW-0255">Endonuclease</keyword>
<dbReference type="PANTHER" id="PTHR16320:SF23">
    <property type="entry name" value="SPHINGOMYELINASE C 1"/>
    <property type="match status" value="1"/>
</dbReference>
<evidence type="ECO:0000313" key="2">
    <source>
        <dbReference type="EMBL" id="SFE62378.1"/>
    </source>
</evidence>
<dbReference type="Gene3D" id="3.60.10.10">
    <property type="entry name" value="Endonuclease/exonuclease/phosphatase"/>
    <property type="match status" value="1"/>
</dbReference>
<proteinExistence type="predicted"/>
<dbReference type="InterPro" id="IPR036691">
    <property type="entry name" value="Endo/exonu/phosph_ase_sf"/>
</dbReference>
<evidence type="ECO:0000313" key="3">
    <source>
        <dbReference type="Proteomes" id="UP000199645"/>
    </source>
</evidence>
<dbReference type="PANTHER" id="PTHR16320">
    <property type="entry name" value="SPHINGOMYELINASE FAMILY MEMBER"/>
    <property type="match status" value="1"/>
</dbReference>
<dbReference type="STRING" id="35752.SAMN05421541_102664"/>
<dbReference type="Proteomes" id="UP000199645">
    <property type="component" value="Unassembled WGS sequence"/>
</dbReference>
<keyword evidence="2" id="KW-0269">Exonuclease</keyword>
<dbReference type="GO" id="GO:0004519">
    <property type="term" value="F:endonuclease activity"/>
    <property type="evidence" value="ECO:0007669"/>
    <property type="project" value="UniProtKB-KW"/>
</dbReference>
<keyword evidence="2" id="KW-0540">Nuclease</keyword>
<keyword evidence="3" id="KW-1185">Reference proteome</keyword>